<comment type="similarity">
    <text evidence="1">Belongs to the peroxin-13 family.</text>
</comment>
<keyword evidence="11" id="KW-1185">Reference proteome</keyword>
<evidence type="ECO:0000313" key="10">
    <source>
        <dbReference type="EMBL" id="CAD8175189.1"/>
    </source>
</evidence>
<evidence type="ECO:0000256" key="1">
    <source>
        <dbReference type="ARBA" id="ARBA00006033"/>
    </source>
</evidence>
<evidence type="ECO:0000256" key="9">
    <source>
        <dbReference type="SAM" id="Phobius"/>
    </source>
</evidence>
<evidence type="ECO:0000256" key="3">
    <source>
        <dbReference type="ARBA" id="ARBA00022927"/>
    </source>
</evidence>
<keyword evidence="6" id="KW-0576">Peroxisome</keyword>
<dbReference type="InterPro" id="IPR035463">
    <property type="entry name" value="Pex13"/>
</dbReference>
<dbReference type="GO" id="GO:0005778">
    <property type="term" value="C:peroxisomal membrane"/>
    <property type="evidence" value="ECO:0007669"/>
    <property type="project" value="UniProtKB-SubCell"/>
</dbReference>
<keyword evidence="5 9" id="KW-0472">Membrane</keyword>
<evidence type="ECO:0000256" key="8">
    <source>
        <dbReference type="ARBA" id="ARBA00046271"/>
    </source>
</evidence>
<keyword evidence="4" id="KW-0811">Translocation</keyword>
<name>A0A8S1VHG0_9CILI</name>
<dbReference type="GO" id="GO:1990429">
    <property type="term" value="C:peroxisomal importomer complex"/>
    <property type="evidence" value="ECO:0007669"/>
    <property type="project" value="TreeGrafter"/>
</dbReference>
<accession>A0A8S1VHG0</accession>
<organism evidence="10 11">
    <name type="scientific">Paramecium pentaurelia</name>
    <dbReference type="NCBI Taxonomy" id="43138"/>
    <lineage>
        <taxon>Eukaryota</taxon>
        <taxon>Sar</taxon>
        <taxon>Alveolata</taxon>
        <taxon>Ciliophora</taxon>
        <taxon>Intramacronucleata</taxon>
        <taxon>Oligohymenophorea</taxon>
        <taxon>Peniculida</taxon>
        <taxon>Parameciidae</taxon>
        <taxon>Paramecium</taxon>
    </lineage>
</organism>
<dbReference type="OrthoDB" id="310457at2759"/>
<reference evidence="10" key="1">
    <citation type="submission" date="2021-01" db="EMBL/GenBank/DDBJ databases">
        <authorList>
            <consortium name="Genoscope - CEA"/>
            <person name="William W."/>
        </authorList>
    </citation>
    <scope>NUCLEOTIDE SEQUENCE</scope>
</reference>
<comment type="caution">
    <text evidence="10">The sequence shown here is derived from an EMBL/GenBank/DDBJ whole genome shotgun (WGS) entry which is preliminary data.</text>
</comment>
<keyword evidence="2" id="KW-0813">Transport</keyword>
<dbReference type="EMBL" id="CAJJDO010000062">
    <property type="protein sequence ID" value="CAD8175189.1"/>
    <property type="molecule type" value="Genomic_DNA"/>
</dbReference>
<keyword evidence="9" id="KW-0812">Transmembrane</keyword>
<dbReference type="AlphaFoldDB" id="A0A8S1VHG0"/>
<dbReference type="PANTHER" id="PTHR19332">
    <property type="entry name" value="PEROXISOMAL MEMBRANE PROTEIN PEX13"/>
    <property type="match status" value="1"/>
</dbReference>
<evidence type="ECO:0000256" key="5">
    <source>
        <dbReference type="ARBA" id="ARBA00023136"/>
    </source>
</evidence>
<evidence type="ECO:0000256" key="6">
    <source>
        <dbReference type="ARBA" id="ARBA00023140"/>
    </source>
</evidence>
<sequence>MPPKPWETQQRVQKATAITQELQQNQTINKSSDLQIQDTGIGEMTQEQAAQVSALAANQGTNNQTSSLNNNLNSTTGLGYGGLNSYGGYGGMGGGYSSMGGYGGYGSGYGGMGMGMGMGMGYGMGGYGMNRFGMGMGMGAGMQQGSKMMQALEYLDSVGFVVNSLCEIARMIEMNTQGLYNLGISGLSLLGKLYTGNKWLWHVIINFIKKIYYQIKTRLLFENETSNQINQKYKKLLIIGIIVSTILLITFIYPKMISNKSQTHILDEVFNQQKI</sequence>
<keyword evidence="9" id="KW-1133">Transmembrane helix</keyword>
<dbReference type="PANTHER" id="PTHR19332:SF1">
    <property type="entry name" value="PEROXISOMAL MEMBRANE PROTEIN PEX13"/>
    <property type="match status" value="1"/>
</dbReference>
<comment type="subcellular location">
    <subcellularLocation>
        <location evidence="8">Peroxisome membrane</location>
    </subcellularLocation>
</comment>
<feature type="transmembrane region" description="Helical" evidence="9">
    <location>
        <begin position="236"/>
        <end position="253"/>
    </location>
</feature>
<evidence type="ECO:0000256" key="7">
    <source>
        <dbReference type="ARBA" id="ARBA00029693"/>
    </source>
</evidence>
<evidence type="ECO:0000256" key="2">
    <source>
        <dbReference type="ARBA" id="ARBA00022448"/>
    </source>
</evidence>
<evidence type="ECO:0000256" key="4">
    <source>
        <dbReference type="ARBA" id="ARBA00023010"/>
    </source>
</evidence>
<proteinExistence type="inferred from homology"/>
<gene>
    <name evidence="10" type="ORF">PPENT_87.1.T0620217</name>
</gene>
<dbReference type="GO" id="GO:0016560">
    <property type="term" value="P:protein import into peroxisome matrix, docking"/>
    <property type="evidence" value="ECO:0007669"/>
    <property type="project" value="InterPro"/>
</dbReference>
<evidence type="ECO:0000313" key="11">
    <source>
        <dbReference type="Proteomes" id="UP000689195"/>
    </source>
</evidence>
<keyword evidence="3" id="KW-0653">Protein transport</keyword>
<dbReference type="Proteomes" id="UP000689195">
    <property type="component" value="Unassembled WGS sequence"/>
</dbReference>
<protein>
    <recommendedName>
        <fullName evidence="7">Peroxin-13</fullName>
    </recommendedName>
</protein>